<name>A0A392N7V5_9FABA</name>
<proteinExistence type="predicted"/>
<sequence length="81" mass="9410">YQAQLQKNLMYLAAMPDAQPQTPALPPQMAPHPSMQQGFYMQYPRAATVAQQPGEVMLHIQPFGPYSLHPWKYWSMMNREF</sequence>
<dbReference type="AlphaFoldDB" id="A0A392N7V5"/>
<dbReference type="EMBL" id="LXQA010030356">
    <property type="protein sequence ID" value="MCH95653.1"/>
    <property type="molecule type" value="Genomic_DNA"/>
</dbReference>
<accession>A0A392N7V5</accession>
<dbReference type="Proteomes" id="UP000265520">
    <property type="component" value="Unassembled WGS sequence"/>
</dbReference>
<gene>
    <name evidence="1" type="ORF">A2U01_0016633</name>
</gene>
<reference evidence="1 2" key="1">
    <citation type="journal article" date="2018" name="Front. Plant Sci.">
        <title>Red Clover (Trifolium pratense) and Zigzag Clover (T. medium) - A Picture of Genomic Similarities and Differences.</title>
        <authorList>
            <person name="Dluhosova J."/>
            <person name="Istvanek J."/>
            <person name="Nedelnik J."/>
            <person name="Repkova J."/>
        </authorList>
    </citation>
    <scope>NUCLEOTIDE SEQUENCE [LARGE SCALE GENOMIC DNA]</scope>
    <source>
        <strain evidence="2">cv. 10/8</strain>
        <tissue evidence="1">Leaf</tissue>
    </source>
</reference>
<evidence type="ECO:0000313" key="2">
    <source>
        <dbReference type="Proteomes" id="UP000265520"/>
    </source>
</evidence>
<evidence type="ECO:0000313" key="1">
    <source>
        <dbReference type="EMBL" id="MCH95653.1"/>
    </source>
</evidence>
<feature type="non-terminal residue" evidence="1">
    <location>
        <position position="1"/>
    </location>
</feature>
<comment type="caution">
    <text evidence="1">The sequence shown here is derived from an EMBL/GenBank/DDBJ whole genome shotgun (WGS) entry which is preliminary data.</text>
</comment>
<keyword evidence="2" id="KW-1185">Reference proteome</keyword>
<protein>
    <submittedName>
        <fullName evidence="1">GRF1-interacting factor 3</fullName>
    </submittedName>
</protein>
<organism evidence="1 2">
    <name type="scientific">Trifolium medium</name>
    <dbReference type="NCBI Taxonomy" id="97028"/>
    <lineage>
        <taxon>Eukaryota</taxon>
        <taxon>Viridiplantae</taxon>
        <taxon>Streptophyta</taxon>
        <taxon>Embryophyta</taxon>
        <taxon>Tracheophyta</taxon>
        <taxon>Spermatophyta</taxon>
        <taxon>Magnoliopsida</taxon>
        <taxon>eudicotyledons</taxon>
        <taxon>Gunneridae</taxon>
        <taxon>Pentapetalae</taxon>
        <taxon>rosids</taxon>
        <taxon>fabids</taxon>
        <taxon>Fabales</taxon>
        <taxon>Fabaceae</taxon>
        <taxon>Papilionoideae</taxon>
        <taxon>50 kb inversion clade</taxon>
        <taxon>NPAAA clade</taxon>
        <taxon>Hologalegina</taxon>
        <taxon>IRL clade</taxon>
        <taxon>Trifolieae</taxon>
        <taxon>Trifolium</taxon>
    </lineage>
</organism>